<feature type="transmembrane region" description="Helical" evidence="1">
    <location>
        <begin position="44"/>
        <end position="66"/>
    </location>
</feature>
<gene>
    <name evidence="2" type="ORF">FHX33_002606</name>
</gene>
<name>A0A7W4UX49_LEIAQ</name>
<comment type="caution">
    <text evidence="2">The sequence shown here is derived from an EMBL/GenBank/DDBJ whole genome shotgun (WGS) entry which is preliminary data.</text>
</comment>
<dbReference type="AlphaFoldDB" id="A0A7W4UX49"/>
<sequence>MTPLYDNDDMPAMTDARTDAIRDTLLDHARTEPSRRRLTLRRRLAIWGGIGVLVIGGAATAATAIVQAQRVTNSDIVYCLASAHRGADGQFRYAAATLHNEATDSGAVADPIGVCQDMWRRGALDENTDQLAATPGVHAVPAHLQVCVMDDGSPAVVPGRPGICQAAGLAPQR</sequence>
<keyword evidence="3" id="KW-1185">Reference proteome</keyword>
<evidence type="ECO:0000256" key="1">
    <source>
        <dbReference type="SAM" id="Phobius"/>
    </source>
</evidence>
<keyword evidence="1" id="KW-0812">Transmembrane</keyword>
<keyword evidence="1" id="KW-1133">Transmembrane helix</keyword>
<accession>A0A7W4UX49</accession>
<evidence type="ECO:0000313" key="2">
    <source>
        <dbReference type="EMBL" id="MBB2967843.1"/>
    </source>
</evidence>
<dbReference type="EMBL" id="JACHVP010000002">
    <property type="protein sequence ID" value="MBB2967843.1"/>
    <property type="molecule type" value="Genomic_DNA"/>
</dbReference>
<protein>
    <submittedName>
        <fullName evidence="2">Uncharacterized protein</fullName>
    </submittedName>
</protein>
<evidence type="ECO:0000313" key="3">
    <source>
        <dbReference type="Proteomes" id="UP000538196"/>
    </source>
</evidence>
<reference evidence="2 3" key="1">
    <citation type="submission" date="2020-08" db="EMBL/GenBank/DDBJ databases">
        <title>Sequencing the genomes of 1000 actinobacteria strains.</title>
        <authorList>
            <person name="Klenk H.-P."/>
        </authorList>
    </citation>
    <scope>NUCLEOTIDE SEQUENCE [LARGE SCALE GENOMIC DNA]</scope>
    <source>
        <strain evidence="2 3">DSM 20146</strain>
    </source>
</reference>
<dbReference type="Proteomes" id="UP000538196">
    <property type="component" value="Unassembled WGS sequence"/>
</dbReference>
<dbReference type="RefSeq" id="WP_021760569.1">
    <property type="nucleotide sequence ID" value="NZ_JACHVP010000002.1"/>
</dbReference>
<keyword evidence="1" id="KW-0472">Membrane</keyword>
<proteinExistence type="predicted"/>
<organism evidence="2 3">
    <name type="scientific">Leifsonia aquatica</name>
    <name type="common">Corynebacterium aquaticum</name>
    <dbReference type="NCBI Taxonomy" id="144185"/>
    <lineage>
        <taxon>Bacteria</taxon>
        <taxon>Bacillati</taxon>
        <taxon>Actinomycetota</taxon>
        <taxon>Actinomycetes</taxon>
        <taxon>Micrococcales</taxon>
        <taxon>Microbacteriaceae</taxon>
        <taxon>Leifsonia</taxon>
    </lineage>
</organism>